<accession>A0A0M4DEA9</accession>
<dbReference type="NCBIfam" id="NF041621">
    <property type="entry name" value="MXAN_5187_C_dom"/>
    <property type="match status" value="1"/>
</dbReference>
<dbReference type="AlphaFoldDB" id="A0A0M4DEA9"/>
<dbReference type="PATRIC" id="fig|1603606.3.peg.57"/>
<protein>
    <submittedName>
        <fullName evidence="2">Uncharacterized protein</fullName>
    </submittedName>
</protein>
<dbReference type="STRING" id="1603606.DSOUD_0049"/>
<sequence length="186" mass="21436">MDSRKGLAGELNTIEQLLKELHITYEQYFAGVEKREPMKVREDLAARLRRFANRRITQTDLRFRYQGLAARYHSYSAHWDRILRLIDEGRYVRQVRKASAPAPVPAPAATESPPPATEGRQEDIYRELMAARSACHMEGKAPDRAQVAAFLDTQREKIRERFGDREVEFTVVCEGGKPKIKVRPKP</sequence>
<dbReference type="EMBL" id="CP010802">
    <property type="protein sequence ID" value="ALC14850.1"/>
    <property type="molecule type" value="Genomic_DNA"/>
</dbReference>
<feature type="region of interest" description="Disordered" evidence="1">
    <location>
        <begin position="98"/>
        <end position="119"/>
    </location>
</feature>
<dbReference type="KEGG" id="des:DSOUD_0049"/>
<name>A0A0M4DEA9_9BACT</name>
<evidence type="ECO:0000313" key="2">
    <source>
        <dbReference type="EMBL" id="ALC14850.1"/>
    </source>
</evidence>
<evidence type="ECO:0000256" key="1">
    <source>
        <dbReference type="SAM" id="MobiDB-lite"/>
    </source>
</evidence>
<reference evidence="2 3" key="1">
    <citation type="submission" date="2015-07" db="EMBL/GenBank/DDBJ databases">
        <title>Isolation and Genomic Characterization of a Novel Halophilic Metal-Reducing Deltaproteobacterium from the Deep Subsurface.</title>
        <authorList>
            <person name="Badalamenti J.P."/>
            <person name="Summers Z.M."/>
            <person name="Gralnick J.A."/>
            <person name="Bond D.R."/>
        </authorList>
    </citation>
    <scope>NUCLEOTIDE SEQUENCE [LARGE SCALE GENOMIC DNA]</scope>
    <source>
        <strain evidence="2 3">WTL</strain>
    </source>
</reference>
<evidence type="ECO:0000313" key="3">
    <source>
        <dbReference type="Proteomes" id="UP000057158"/>
    </source>
</evidence>
<gene>
    <name evidence="2" type="ORF">DSOUD_0049</name>
</gene>
<organism evidence="2 3">
    <name type="scientific">Desulfuromonas soudanensis</name>
    <dbReference type="NCBI Taxonomy" id="1603606"/>
    <lineage>
        <taxon>Bacteria</taxon>
        <taxon>Pseudomonadati</taxon>
        <taxon>Thermodesulfobacteriota</taxon>
        <taxon>Desulfuromonadia</taxon>
        <taxon>Desulfuromonadales</taxon>
        <taxon>Desulfuromonadaceae</taxon>
        <taxon>Desulfuromonas</taxon>
    </lineage>
</organism>
<keyword evidence="3" id="KW-1185">Reference proteome</keyword>
<proteinExistence type="predicted"/>
<dbReference type="OrthoDB" id="5498296at2"/>
<dbReference type="RefSeq" id="WP_053549111.1">
    <property type="nucleotide sequence ID" value="NZ_CP010802.1"/>
</dbReference>
<feature type="compositionally biased region" description="Pro residues" evidence="1">
    <location>
        <begin position="102"/>
        <end position="116"/>
    </location>
</feature>
<dbReference type="Proteomes" id="UP000057158">
    <property type="component" value="Chromosome"/>
</dbReference>